<comment type="caution">
    <text evidence="1">Lacks conserved residue(s) required for the propagation of feature annotation.</text>
</comment>
<proteinExistence type="predicted"/>
<evidence type="ECO:0000256" key="1">
    <source>
        <dbReference type="PROSITE-ProRule" id="PRU00169"/>
    </source>
</evidence>
<organism evidence="3 4">
    <name type="scientific">Steroidobacter gossypii</name>
    <dbReference type="NCBI Taxonomy" id="2805490"/>
    <lineage>
        <taxon>Bacteria</taxon>
        <taxon>Pseudomonadati</taxon>
        <taxon>Pseudomonadota</taxon>
        <taxon>Gammaproteobacteria</taxon>
        <taxon>Steroidobacterales</taxon>
        <taxon>Steroidobacteraceae</taxon>
        <taxon>Steroidobacter</taxon>
    </lineage>
</organism>
<reference evidence="3 4" key="1">
    <citation type="journal article" date="2021" name="Int. J. Syst. Evol. Microbiol.">
        <title>Steroidobacter gossypii sp. nov., isolated from soil of cotton cropping field.</title>
        <authorList>
            <person name="Huang R."/>
            <person name="Yang S."/>
            <person name="Zhen C."/>
            <person name="Liu W."/>
        </authorList>
    </citation>
    <scope>NUCLEOTIDE SEQUENCE [LARGE SCALE GENOMIC DNA]</scope>
    <source>
        <strain evidence="3 4">S1-65</strain>
    </source>
</reference>
<feature type="domain" description="Response regulatory" evidence="2">
    <location>
        <begin position="6"/>
        <end position="133"/>
    </location>
</feature>
<evidence type="ECO:0000259" key="2">
    <source>
        <dbReference type="PROSITE" id="PS50110"/>
    </source>
</evidence>
<protein>
    <recommendedName>
        <fullName evidence="2">Response regulatory domain-containing protein</fullName>
    </recommendedName>
</protein>
<dbReference type="InterPro" id="IPR011006">
    <property type="entry name" value="CheY-like_superfamily"/>
</dbReference>
<accession>A0ABS1WX83</accession>
<dbReference type="InterPro" id="IPR001789">
    <property type="entry name" value="Sig_transdc_resp-reg_receiver"/>
</dbReference>
<keyword evidence="4" id="KW-1185">Reference proteome</keyword>
<dbReference type="EMBL" id="JAEVLS010000002">
    <property type="protein sequence ID" value="MBM0105592.1"/>
    <property type="molecule type" value="Genomic_DNA"/>
</dbReference>
<dbReference type="PROSITE" id="PS50110">
    <property type="entry name" value="RESPONSE_REGULATORY"/>
    <property type="match status" value="1"/>
</dbReference>
<sequence length="169" mass="18947">MLSHPDILVVNDRPLDSQITMVALELVAPRARVLLLQSGAEAVEYLFATGEYRGRAPGSPRLTLLTLGMNNVSGLCVLDLMRAHPSTCRIPVVLFGLEADIRKYRRHDRFDADAYLTEPCDFQRYCAVLRGCVGHWLPWALPPAKEAPIVSNHDRWTRRLFPAVLQAAD</sequence>
<name>A0ABS1WX83_9GAMM</name>
<dbReference type="Proteomes" id="UP000661077">
    <property type="component" value="Unassembled WGS sequence"/>
</dbReference>
<dbReference type="RefSeq" id="WP_203167627.1">
    <property type="nucleotide sequence ID" value="NZ_JAEVLS010000002.1"/>
</dbReference>
<gene>
    <name evidence="3" type="ORF">JM946_12570</name>
</gene>
<dbReference type="Gene3D" id="3.40.50.2300">
    <property type="match status" value="1"/>
</dbReference>
<comment type="caution">
    <text evidence="3">The sequence shown here is derived from an EMBL/GenBank/DDBJ whole genome shotgun (WGS) entry which is preliminary data.</text>
</comment>
<evidence type="ECO:0000313" key="3">
    <source>
        <dbReference type="EMBL" id="MBM0105592.1"/>
    </source>
</evidence>
<evidence type="ECO:0000313" key="4">
    <source>
        <dbReference type="Proteomes" id="UP000661077"/>
    </source>
</evidence>
<dbReference type="SUPFAM" id="SSF52172">
    <property type="entry name" value="CheY-like"/>
    <property type="match status" value="1"/>
</dbReference>